<feature type="transmembrane region" description="Helical" evidence="1">
    <location>
        <begin position="58"/>
        <end position="79"/>
    </location>
</feature>
<keyword evidence="1" id="KW-0472">Membrane</keyword>
<dbReference type="SUPFAM" id="SSF103473">
    <property type="entry name" value="MFS general substrate transporter"/>
    <property type="match status" value="1"/>
</dbReference>
<feature type="transmembrane region" description="Helical" evidence="1">
    <location>
        <begin position="231"/>
        <end position="250"/>
    </location>
</feature>
<feature type="transmembrane region" description="Helical" evidence="1">
    <location>
        <begin position="21"/>
        <end position="42"/>
    </location>
</feature>
<reference evidence="2 3" key="1">
    <citation type="submission" date="2020-08" db="EMBL/GenBank/DDBJ databases">
        <title>Acidobacteriota in marine sediments use diverse sulfur dissimilation pathways.</title>
        <authorList>
            <person name="Wasmund K."/>
        </authorList>
    </citation>
    <scope>NUCLEOTIDE SEQUENCE [LARGE SCALE GENOMIC DNA]</scope>
    <source>
        <strain evidence="2">MAG AM4</strain>
    </source>
</reference>
<dbReference type="PANTHER" id="PTHR43596">
    <property type="entry name" value="ADP,ATP CARRIER PROTEIN"/>
    <property type="match status" value="1"/>
</dbReference>
<organism evidence="2 3">
    <name type="scientific">Candidatus Polarisedimenticola svalbardensis</name>
    <dbReference type="NCBI Taxonomy" id="2886004"/>
    <lineage>
        <taxon>Bacteria</taxon>
        <taxon>Pseudomonadati</taxon>
        <taxon>Acidobacteriota</taxon>
        <taxon>Candidatus Polarisedimenticolia</taxon>
        <taxon>Candidatus Polarisedimenticolales</taxon>
        <taxon>Candidatus Polarisedimenticolaceae</taxon>
        <taxon>Candidatus Polarisedimenticola</taxon>
    </lineage>
</organism>
<feature type="transmembrane region" description="Helical" evidence="1">
    <location>
        <begin position="296"/>
        <end position="329"/>
    </location>
</feature>
<evidence type="ECO:0000256" key="1">
    <source>
        <dbReference type="SAM" id="Phobius"/>
    </source>
</evidence>
<dbReference type="Gene3D" id="1.20.1250.20">
    <property type="entry name" value="MFS general substrate transporter like domains"/>
    <property type="match status" value="1"/>
</dbReference>
<feature type="transmembrane region" description="Helical" evidence="1">
    <location>
        <begin position="122"/>
        <end position="141"/>
    </location>
</feature>
<feature type="transmembrane region" description="Helical" evidence="1">
    <location>
        <begin position="182"/>
        <end position="199"/>
    </location>
</feature>
<protein>
    <submittedName>
        <fullName evidence="2">MFS transporter</fullName>
    </submittedName>
</protein>
<sequence>MNRSEAVGNRVRRLMQVRPGEVRVALWAFGYFFFVLAGYYIIRPMRDAMGVAGGVRNLPWLFTGTMLVMLAVNPAFAALVSRWTRRRFISFTYRFFMANLVLFFLLFRYLPVEGHLMLGRVFYIWSAVFNLYVVSVFWAFAADTFKPGQGKRLFGFLGLGGTLGAICGSAITTLAAERIDPAWLLLLSVLLLELAVRCSRQAGAADTDPPPRQPIGGGALAGLGHVARSPYLLGICVYMLLYTVLSTFLYFQQASIVEVSFLDQGTRTGFFARIDLAVNLLTILTQLFLTGRVIRLLGVGLTLALLPLICIVGFTGLGLAPTLTAIVLFQVLRRSGNYALARPAREVLYTVVPREDKYKAKSFIDTFVYRGGDQIGAWAWALMGRLGVGVSGIAWVAVPLAGLWFAVALWLGKRQKRYETQ</sequence>
<dbReference type="InterPro" id="IPR036259">
    <property type="entry name" value="MFS_trans_sf"/>
</dbReference>
<comment type="caution">
    <text evidence="2">The sequence shown here is derived from an EMBL/GenBank/DDBJ whole genome shotgun (WGS) entry which is preliminary data.</text>
</comment>
<dbReference type="Proteomes" id="UP000648239">
    <property type="component" value="Unassembled WGS sequence"/>
</dbReference>
<feature type="transmembrane region" description="Helical" evidence="1">
    <location>
        <begin position="270"/>
        <end position="289"/>
    </location>
</feature>
<dbReference type="EMBL" id="JACXWD010000009">
    <property type="protein sequence ID" value="MBD3867338.1"/>
    <property type="molecule type" value="Genomic_DNA"/>
</dbReference>
<evidence type="ECO:0000313" key="2">
    <source>
        <dbReference type="EMBL" id="MBD3867338.1"/>
    </source>
</evidence>
<name>A0A8J6XT52_9BACT</name>
<evidence type="ECO:0000313" key="3">
    <source>
        <dbReference type="Proteomes" id="UP000648239"/>
    </source>
</evidence>
<accession>A0A8J6XT52</accession>
<keyword evidence="1" id="KW-0812">Transmembrane</keyword>
<feature type="transmembrane region" description="Helical" evidence="1">
    <location>
        <begin position="153"/>
        <end position="176"/>
    </location>
</feature>
<feature type="transmembrane region" description="Helical" evidence="1">
    <location>
        <begin position="91"/>
        <end position="110"/>
    </location>
</feature>
<keyword evidence="1" id="KW-1133">Transmembrane helix</keyword>
<dbReference type="AlphaFoldDB" id="A0A8J6XT52"/>
<gene>
    <name evidence="2" type="ORF">IFK94_04350</name>
</gene>
<feature type="transmembrane region" description="Helical" evidence="1">
    <location>
        <begin position="392"/>
        <end position="411"/>
    </location>
</feature>
<dbReference type="PANTHER" id="PTHR43596:SF1">
    <property type="entry name" value="ADP,ATP CARRIER PROTEIN"/>
    <property type="match status" value="1"/>
</dbReference>
<proteinExistence type="predicted"/>